<keyword evidence="9 10" id="KW-0131">Cell cycle</keyword>
<organism evidence="14 15">
    <name type="scientific">Candidatus Wallbacteria bacterium HGW-Wallbacteria-1</name>
    <dbReference type="NCBI Taxonomy" id="2013854"/>
    <lineage>
        <taxon>Bacteria</taxon>
        <taxon>Candidatus Walliibacteriota</taxon>
    </lineage>
</organism>
<proteinExistence type="inferred from homology"/>
<comment type="similarity">
    <text evidence="2 10">Belongs to the ABC-4 integral membrane protein family. FtsX subfamily.</text>
</comment>
<keyword evidence="4 10" id="KW-1003">Cell membrane</keyword>
<comment type="subcellular location">
    <subcellularLocation>
        <location evidence="1">Cell membrane</location>
        <topology evidence="1">Multi-pass membrane protein</topology>
    </subcellularLocation>
</comment>
<feature type="transmembrane region" description="Helical" evidence="11">
    <location>
        <begin position="266"/>
        <end position="286"/>
    </location>
</feature>
<evidence type="ECO:0000256" key="1">
    <source>
        <dbReference type="ARBA" id="ARBA00004651"/>
    </source>
</evidence>
<keyword evidence="7 11" id="KW-1133">Transmembrane helix</keyword>
<evidence type="ECO:0000313" key="15">
    <source>
        <dbReference type="Proteomes" id="UP000233256"/>
    </source>
</evidence>
<evidence type="ECO:0000313" key="14">
    <source>
        <dbReference type="EMBL" id="PKK91889.1"/>
    </source>
</evidence>
<keyword evidence="6 11" id="KW-0812">Transmembrane</keyword>
<reference evidence="14 15" key="1">
    <citation type="journal article" date="2017" name="ISME J.">
        <title>Potential for microbial H2 and metal transformations associated with novel bacteria and archaea in deep terrestrial subsurface sediments.</title>
        <authorList>
            <person name="Hernsdorf A.W."/>
            <person name="Amano Y."/>
            <person name="Miyakawa K."/>
            <person name="Ise K."/>
            <person name="Suzuki Y."/>
            <person name="Anantharaman K."/>
            <person name="Probst A."/>
            <person name="Burstein D."/>
            <person name="Thomas B.C."/>
            <person name="Banfield J.F."/>
        </authorList>
    </citation>
    <scope>NUCLEOTIDE SEQUENCE [LARGE SCALE GENOMIC DNA]</scope>
    <source>
        <strain evidence="14">HGW-Wallbacteria-1</strain>
    </source>
</reference>
<evidence type="ECO:0000256" key="10">
    <source>
        <dbReference type="PIRNR" id="PIRNR003097"/>
    </source>
</evidence>
<feature type="transmembrane region" description="Helical" evidence="11">
    <location>
        <begin position="225"/>
        <end position="246"/>
    </location>
</feature>
<keyword evidence="5 10" id="KW-0132">Cell division</keyword>
<dbReference type="AlphaFoldDB" id="A0A2N1PU79"/>
<dbReference type="InterPro" id="IPR040690">
    <property type="entry name" value="FtsX_ECD"/>
</dbReference>
<evidence type="ECO:0000256" key="8">
    <source>
        <dbReference type="ARBA" id="ARBA00023136"/>
    </source>
</evidence>
<evidence type="ECO:0000256" key="3">
    <source>
        <dbReference type="ARBA" id="ARBA00021907"/>
    </source>
</evidence>
<feature type="transmembrane region" description="Helical" evidence="11">
    <location>
        <begin position="20"/>
        <end position="44"/>
    </location>
</feature>
<dbReference type="PANTHER" id="PTHR47755:SF1">
    <property type="entry name" value="CELL DIVISION PROTEIN FTSX"/>
    <property type="match status" value="1"/>
</dbReference>
<evidence type="ECO:0000256" key="7">
    <source>
        <dbReference type="ARBA" id="ARBA00022989"/>
    </source>
</evidence>
<evidence type="ECO:0000256" key="11">
    <source>
        <dbReference type="SAM" id="Phobius"/>
    </source>
</evidence>
<dbReference type="InterPro" id="IPR004513">
    <property type="entry name" value="FtsX"/>
</dbReference>
<comment type="caution">
    <text evidence="14">The sequence shown here is derived from an EMBL/GenBank/DDBJ whole genome shotgun (WGS) entry which is preliminary data.</text>
</comment>
<evidence type="ECO:0000256" key="4">
    <source>
        <dbReference type="ARBA" id="ARBA00022475"/>
    </source>
</evidence>
<feature type="domain" description="ABC3 transporter permease C-terminal" evidence="12">
    <location>
        <begin position="174"/>
        <end position="292"/>
    </location>
</feature>
<keyword evidence="8 10" id="KW-0472">Membrane</keyword>
<dbReference type="Proteomes" id="UP000233256">
    <property type="component" value="Unassembled WGS sequence"/>
</dbReference>
<sequence>MRALTKLRYFLGEAMGNFAASPTMALASITSVTIALLLLGLFMIGEKILADTATALERKVEVTAFLADGMDESKLHEIIAALGRNDAIDSCDYVDKKKALETLKSDLGTDSDVLNYLDSNPLPASIEIKMKDPGRIAEVVEILKKFIWVEEITYGKGVVKKILAFSRILRFTGIILVILLSLAAMLTIGSTIRMTVYSRKDEIEIMQLVGATNWFVRWPFIIEGFLQGIVGSMISVILLFSGIGYLTATFQTMIALPITPDLSFRLAVKVIVIGAFLGTIGSLLAVRKVLKAGK</sequence>
<evidence type="ECO:0000259" key="13">
    <source>
        <dbReference type="Pfam" id="PF18075"/>
    </source>
</evidence>
<dbReference type="InterPro" id="IPR058204">
    <property type="entry name" value="FtsX_firmicutes-type"/>
</dbReference>
<dbReference type="Pfam" id="PF18075">
    <property type="entry name" value="FtsX_ECD"/>
    <property type="match status" value="1"/>
</dbReference>
<dbReference type="Pfam" id="PF02687">
    <property type="entry name" value="FtsX"/>
    <property type="match status" value="1"/>
</dbReference>
<dbReference type="InterPro" id="IPR003838">
    <property type="entry name" value="ABC3_permease_C"/>
</dbReference>
<evidence type="ECO:0000259" key="12">
    <source>
        <dbReference type="Pfam" id="PF02687"/>
    </source>
</evidence>
<evidence type="ECO:0000256" key="2">
    <source>
        <dbReference type="ARBA" id="ARBA00007379"/>
    </source>
</evidence>
<protein>
    <recommendedName>
        <fullName evidence="3 10">Cell division protein FtsX</fullName>
    </recommendedName>
</protein>
<accession>A0A2N1PU79</accession>
<dbReference type="Gene3D" id="3.30.70.3040">
    <property type="match status" value="1"/>
</dbReference>
<dbReference type="PANTHER" id="PTHR47755">
    <property type="entry name" value="CELL DIVISION PROTEIN FTSX"/>
    <property type="match status" value="1"/>
</dbReference>
<evidence type="ECO:0000256" key="6">
    <source>
        <dbReference type="ARBA" id="ARBA00022692"/>
    </source>
</evidence>
<dbReference type="NCBIfam" id="NF038347">
    <property type="entry name" value="FtsX_Gpos"/>
    <property type="match status" value="1"/>
</dbReference>
<feature type="transmembrane region" description="Helical" evidence="11">
    <location>
        <begin position="168"/>
        <end position="192"/>
    </location>
</feature>
<dbReference type="GO" id="GO:0051301">
    <property type="term" value="P:cell division"/>
    <property type="evidence" value="ECO:0007669"/>
    <property type="project" value="UniProtKB-KW"/>
</dbReference>
<evidence type="ECO:0000256" key="5">
    <source>
        <dbReference type="ARBA" id="ARBA00022618"/>
    </source>
</evidence>
<name>A0A2N1PU79_9BACT</name>
<dbReference type="PIRSF" id="PIRSF003097">
    <property type="entry name" value="FtsX"/>
    <property type="match status" value="1"/>
</dbReference>
<gene>
    <name evidence="14" type="ORF">CVV64_00235</name>
</gene>
<evidence type="ECO:0000256" key="9">
    <source>
        <dbReference type="ARBA" id="ARBA00023306"/>
    </source>
</evidence>
<dbReference type="GO" id="GO:0005886">
    <property type="term" value="C:plasma membrane"/>
    <property type="evidence" value="ECO:0007669"/>
    <property type="project" value="UniProtKB-SubCell"/>
</dbReference>
<dbReference type="EMBL" id="PGXC01000001">
    <property type="protein sequence ID" value="PKK91889.1"/>
    <property type="molecule type" value="Genomic_DNA"/>
</dbReference>
<feature type="domain" description="FtsX extracellular" evidence="13">
    <location>
        <begin position="60"/>
        <end position="152"/>
    </location>
</feature>